<proteinExistence type="predicted"/>
<reference evidence="1" key="2">
    <citation type="submission" date="2021-08" db="EMBL/GenBank/DDBJ databases">
        <authorList>
            <person name="Tani A."/>
            <person name="Ola A."/>
            <person name="Ogura Y."/>
            <person name="Katsura K."/>
            <person name="Hayashi T."/>
        </authorList>
    </citation>
    <scope>NUCLEOTIDE SEQUENCE</scope>
    <source>
        <strain evidence="1">JCM 32048</strain>
    </source>
</reference>
<keyword evidence="2" id="KW-1185">Reference proteome</keyword>
<name>A0AA37HDK1_9HYPH</name>
<dbReference type="Proteomes" id="UP001055286">
    <property type="component" value="Unassembled WGS sequence"/>
</dbReference>
<evidence type="ECO:0000313" key="1">
    <source>
        <dbReference type="EMBL" id="GJD64021.1"/>
    </source>
</evidence>
<comment type="caution">
    <text evidence="1">The sequence shown here is derived from an EMBL/GenBank/DDBJ whole genome shotgun (WGS) entry which is preliminary data.</text>
</comment>
<protein>
    <submittedName>
        <fullName evidence="1">Uncharacterized protein</fullName>
    </submittedName>
</protein>
<accession>A0AA37HDK1</accession>
<organism evidence="1 2">
    <name type="scientific">Methylobacterium frigidaeris</name>
    <dbReference type="NCBI Taxonomy" id="2038277"/>
    <lineage>
        <taxon>Bacteria</taxon>
        <taxon>Pseudomonadati</taxon>
        <taxon>Pseudomonadota</taxon>
        <taxon>Alphaproteobacteria</taxon>
        <taxon>Hyphomicrobiales</taxon>
        <taxon>Methylobacteriaceae</taxon>
        <taxon>Methylobacterium</taxon>
    </lineage>
</organism>
<evidence type="ECO:0000313" key="2">
    <source>
        <dbReference type="Proteomes" id="UP001055286"/>
    </source>
</evidence>
<sequence>MAMRNDWTSRSRTTLIARTIALCVDTVFAYYARLNDAVVLSNEVVYSGG</sequence>
<dbReference type="AlphaFoldDB" id="A0AA37HDK1"/>
<reference evidence="1" key="1">
    <citation type="journal article" date="2016" name="Front. Microbiol.">
        <title>Genome Sequence of the Piezophilic, Mesophilic Sulfate-Reducing Bacterium Desulfovibrio indicus J2T.</title>
        <authorList>
            <person name="Cao J."/>
            <person name="Maignien L."/>
            <person name="Shao Z."/>
            <person name="Alain K."/>
            <person name="Jebbar M."/>
        </authorList>
    </citation>
    <scope>NUCLEOTIDE SEQUENCE</scope>
    <source>
        <strain evidence="1">JCM 32048</strain>
    </source>
</reference>
<dbReference type="EMBL" id="BPQJ01000021">
    <property type="protein sequence ID" value="GJD64021.1"/>
    <property type="molecule type" value="Genomic_DNA"/>
</dbReference>
<gene>
    <name evidence="1" type="ORF">MPEAHAMD_4195</name>
</gene>